<dbReference type="CDD" id="cd02137">
    <property type="entry name" value="MhqN-like"/>
    <property type="match status" value="1"/>
</dbReference>
<dbReference type="GO" id="GO:0004155">
    <property type="term" value="F:6,7-dihydropteridine reductase activity"/>
    <property type="evidence" value="ECO:0007669"/>
    <property type="project" value="UniProtKB-EC"/>
</dbReference>
<dbReference type="PATRIC" id="fig|595434.4.peg.611"/>
<dbReference type="Pfam" id="PF00881">
    <property type="entry name" value="Nitroreductase"/>
    <property type="match status" value="1"/>
</dbReference>
<comment type="similarity">
    <text evidence="1">Belongs to the nitroreductase family.</text>
</comment>
<dbReference type="Proteomes" id="UP000036367">
    <property type="component" value="Unassembled WGS sequence"/>
</dbReference>
<dbReference type="RefSeq" id="WP_047812654.1">
    <property type="nucleotide sequence ID" value="NZ_LECT01000006.1"/>
</dbReference>
<dbReference type="EC" id="1.5.1.34" evidence="4"/>
<evidence type="ECO:0000313" key="4">
    <source>
        <dbReference type="EMBL" id="KLU07553.1"/>
    </source>
</evidence>
<proteinExistence type="inferred from homology"/>
<reference evidence="4" key="1">
    <citation type="submission" date="2015-05" db="EMBL/GenBank/DDBJ databases">
        <title>Permanent draft genome of Rhodopirellula islandicus K833.</title>
        <authorList>
            <person name="Kizina J."/>
            <person name="Richter M."/>
            <person name="Glockner F.O."/>
            <person name="Harder J."/>
        </authorList>
    </citation>
    <scope>NUCLEOTIDE SEQUENCE [LARGE SCALE GENOMIC DNA]</scope>
    <source>
        <strain evidence="4">K833</strain>
    </source>
</reference>
<name>A0A0J1BM78_RHOIS</name>
<protein>
    <submittedName>
        <fullName evidence="4">Oxygen-insensitive NAD(P)H nitroreductase</fullName>
        <ecNumber evidence="4">1.5.1.34</ecNumber>
    </submittedName>
</protein>
<dbReference type="InterPro" id="IPR029479">
    <property type="entry name" value="Nitroreductase"/>
</dbReference>
<evidence type="ECO:0000256" key="1">
    <source>
        <dbReference type="ARBA" id="ARBA00007118"/>
    </source>
</evidence>
<evidence type="ECO:0000313" key="5">
    <source>
        <dbReference type="Proteomes" id="UP000036367"/>
    </source>
</evidence>
<keyword evidence="2 4" id="KW-0560">Oxidoreductase</keyword>
<dbReference type="InterPro" id="IPR000415">
    <property type="entry name" value="Nitroreductase-like"/>
</dbReference>
<comment type="caution">
    <text evidence="4">The sequence shown here is derived from an EMBL/GenBank/DDBJ whole genome shotgun (WGS) entry which is preliminary data.</text>
</comment>
<dbReference type="Gene3D" id="3.40.109.10">
    <property type="entry name" value="NADH Oxidase"/>
    <property type="match status" value="1"/>
</dbReference>
<keyword evidence="5" id="KW-1185">Reference proteome</keyword>
<dbReference type="EMBL" id="LECT01000006">
    <property type="protein sequence ID" value="KLU07553.1"/>
    <property type="molecule type" value="Genomic_DNA"/>
</dbReference>
<dbReference type="SUPFAM" id="SSF55469">
    <property type="entry name" value="FMN-dependent nitroreductase-like"/>
    <property type="match status" value="1"/>
</dbReference>
<evidence type="ECO:0000259" key="3">
    <source>
        <dbReference type="Pfam" id="PF00881"/>
    </source>
</evidence>
<dbReference type="PANTHER" id="PTHR43673:SF12">
    <property type="entry name" value="PROTEIN DRGA"/>
    <property type="match status" value="1"/>
</dbReference>
<dbReference type="PANTHER" id="PTHR43673">
    <property type="entry name" value="NAD(P)H NITROREDUCTASE YDGI-RELATED"/>
    <property type="match status" value="1"/>
</dbReference>
<dbReference type="STRING" id="595434.RISK_000631"/>
<accession>A0A0J1BM78</accession>
<dbReference type="OrthoDB" id="9812105at2"/>
<organism evidence="4 5">
    <name type="scientific">Rhodopirellula islandica</name>
    <dbReference type="NCBI Taxonomy" id="595434"/>
    <lineage>
        <taxon>Bacteria</taxon>
        <taxon>Pseudomonadati</taxon>
        <taxon>Planctomycetota</taxon>
        <taxon>Planctomycetia</taxon>
        <taxon>Pirellulales</taxon>
        <taxon>Pirellulaceae</taxon>
        <taxon>Rhodopirellula</taxon>
    </lineage>
</organism>
<feature type="domain" description="Nitroreductase" evidence="3">
    <location>
        <begin position="7"/>
        <end position="178"/>
    </location>
</feature>
<evidence type="ECO:0000256" key="2">
    <source>
        <dbReference type="ARBA" id="ARBA00023002"/>
    </source>
</evidence>
<gene>
    <name evidence="4" type="ORF">RISK_000631</name>
</gene>
<dbReference type="AlphaFoldDB" id="A0A0J1BM78"/>
<sequence length="205" mass="23275">MQVKDAIYQRRSTKAFDPAHKLTDAEEKELLEATIQSPTSFNIQHWRFVILRDPELRAKIRKEHGNDQSQITDASLLVLFTGDTKAWEKAPSRYWVNVPTDISEMIVNWMGEFHQGREWLQRDEAQRSIGMAMQTMMLAAQGMGYQSCPMIGFDIEAVAKLIHLPDDHVMGPMVAIGKGTKEPWPKPGQLSLEELVVENGFPPNA</sequence>